<feature type="transmembrane region" description="Helical" evidence="6">
    <location>
        <begin position="199"/>
        <end position="218"/>
    </location>
</feature>
<dbReference type="GO" id="GO:0016020">
    <property type="term" value="C:membrane"/>
    <property type="evidence" value="ECO:0007669"/>
    <property type="project" value="UniProtKB-SubCell"/>
</dbReference>
<accession>A0A9W7CZH6</accession>
<proteinExistence type="predicted"/>
<keyword evidence="4 6" id="KW-0472">Membrane</keyword>
<feature type="domain" description="TLC" evidence="7">
    <location>
        <begin position="188"/>
        <end position="277"/>
    </location>
</feature>
<feature type="region of interest" description="Disordered" evidence="5">
    <location>
        <begin position="289"/>
        <end position="334"/>
    </location>
</feature>
<feature type="transmembrane region" description="Helical" evidence="6">
    <location>
        <begin position="225"/>
        <end position="245"/>
    </location>
</feature>
<evidence type="ECO:0000313" key="8">
    <source>
        <dbReference type="EMBL" id="GMF46886.1"/>
    </source>
</evidence>
<reference evidence="8" key="1">
    <citation type="submission" date="2023-04" db="EMBL/GenBank/DDBJ databases">
        <title>Phytophthora fragariaefolia NBRC 109709.</title>
        <authorList>
            <person name="Ichikawa N."/>
            <person name="Sato H."/>
            <person name="Tonouchi N."/>
        </authorList>
    </citation>
    <scope>NUCLEOTIDE SEQUENCE</scope>
    <source>
        <strain evidence="8">NBRC 109709</strain>
    </source>
</reference>
<feature type="compositionally biased region" description="Basic residues" evidence="5">
    <location>
        <begin position="324"/>
        <end position="334"/>
    </location>
</feature>
<dbReference type="PANTHER" id="PTHR12560:SF0">
    <property type="entry name" value="LD18904P"/>
    <property type="match status" value="1"/>
</dbReference>
<sequence length="334" mass="37427">MAGSSVVAVSCCRGLRKSTRRAQSRYHHQQQQQQHAVLPDRVRPHGGGQALRHGLRRPVRVPLRDGHGVHPPDGALHAAQELADQGQAGQDARVALQERGGGRVPPAGTVHRLARDVVPQQGGILQGVPVRGQRGAALVLHDLPELLVPEHRLHAQHHQQPLQGQAQRQRRDARAPLCHHLAHALLVFVYLQWETVANTFFGLFALVWFLVRWFFYSYNILHSVYIYAYSDIIAPITEAGSFHGIDASVWYWTWIVWFGFLCVLLVLHVYWGLLIVKMVIKALGDGNVEKDIRSDSEGEEDAAEEEDEEPKKLLEATSTDSAAKPRRRRAPKAE</sequence>
<dbReference type="GO" id="GO:0046513">
    <property type="term" value="P:ceramide biosynthetic process"/>
    <property type="evidence" value="ECO:0007669"/>
    <property type="project" value="InterPro"/>
</dbReference>
<comment type="subcellular location">
    <subcellularLocation>
        <location evidence="1">Membrane</location>
        <topology evidence="1">Multi-pass membrane protein</topology>
    </subcellularLocation>
</comment>
<evidence type="ECO:0000256" key="1">
    <source>
        <dbReference type="ARBA" id="ARBA00004141"/>
    </source>
</evidence>
<protein>
    <submittedName>
        <fullName evidence="8">Unnamed protein product</fullName>
    </submittedName>
</protein>
<feature type="region of interest" description="Disordered" evidence="5">
    <location>
        <begin position="26"/>
        <end position="53"/>
    </location>
</feature>
<keyword evidence="3 6" id="KW-1133">Transmembrane helix</keyword>
<dbReference type="EMBL" id="BSXT01002053">
    <property type="protein sequence ID" value="GMF46886.1"/>
    <property type="molecule type" value="Genomic_DNA"/>
</dbReference>
<evidence type="ECO:0000256" key="2">
    <source>
        <dbReference type="ARBA" id="ARBA00022692"/>
    </source>
</evidence>
<dbReference type="Pfam" id="PF03798">
    <property type="entry name" value="TRAM_LAG1_CLN8"/>
    <property type="match status" value="1"/>
</dbReference>
<feature type="compositionally biased region" description="Acidic residues" evidence="5">
    <location>
        <begin position="297"/>
        <end position="308"/>
    </location>
</feature>
<dbReference type="OrthoDB" id="537032at2759"/>
<dbReference type="InterPro" id="IPR006634">
    <property type="entry name" value="TLC-dom"/>
</dbReference>
<evidence type="ECO:0000256" key="6">
    <source>
        <dbReference type="SAM" id="Phobius"/>
    </source>
</evidence>
<keyword evidence="2 6" id="KW-0812">Transmembrane</keyword>
<evidence type="ECO:0000256" key="5">
    <source>
        <dbReference type="SAM" id="MobiDB-lite"/>
    </source>
</evidence>
<evidence type="ECO:0000313" key="9">
    <source>
        <dbReference type="Proteomes" id="UP001165121"/>
    </source>
</evidence>
<feature type="transmembrane region" description="Helical" evidence="6">
    <location>
        <begin position="251"/>
        <end position="273"/>
    </location>
</feature>
<organism evidence="8 9">
    <name type="scientific">Phytophthora fragariaefolia</name>
    <dbReference type="NCBI Taxonomy" id="1490495"/>
    <lineage>
        <taxon>Eukaryota</taxon>
        <taxon>Sar</taxon>
        <taxon>Stramenopiles</taxon>
        <taxon>Oomycota</taxon>
        <taxon>Peronosporomycetes</taxon>
        <taxon>Peronosporales</taxon>
        <taxon>Peronosporaceae</taxon>
        <taxon>Phytophthora</taxon>
    </lineage>
</organism>
<keyword evidence="9" id="KW-1185">Reference proteome</keyword>
<evidence type="ECO:0000256" key="3">
    <source>
        <dbReference type="ARBA" id="ARBA00022989"/>
    </source>
</evidence>
<dbReference type="Proteomes" id="UP001165121">
    <property type="component" value="Unassembled WGS sequence"/>
</dbReference>
<dbReference type="PANTHER" id="PTHR12560">
    <property type="entry name" value="LONGEVITY ASSURANCE FACTOR 1 LAG1"/>
    <property type="match status" value="1"/>
</dbReference>
<name>A0A9W7CZH6_9STRA</name>
<evidence type="ECO:0000256" key="4">
    <source>
        <dbReference type="ARBA" id="ARBA00023136"/>
    </source>
</evidence>
<evidence type="ECO:0000259" key="7">
    <source>
        <dbReference type="Pfam" id="PF03798"/>
    </source>
</evidence>
<dbReference type="GO" id="GO:0050291">
    <property type="term" value="F:sphingosine N-acyltransferase activity"/>
    <property type="evidence" value="ECO:0007669"/>
    <property type="project" value="InterPro"/>
</dbReference>
<comment type="caution">
    <text evidence="8">The sequence shown here is derived from an EMBL/GenBank/DDBJ whole genome shotgun (WGS) entry which is preliminary data.</text>
</comment>
<dbReference type="InterPro" id="IPR016439">
    <property type="entry name" value="Lag1/Lac1-like"/>
</dbReference>
<gene>
    <name evidence="8" type="ORF">Pfra01_001744900</name>
</gene>
<dbReference type="AlphaFoldDB" id="A0A9W7CZH6"/>